<keyword evidence="2" id="KW-1185">Reference proteome</keyword>
<reference evidence="1" key="1">
    <citation type="journal article" date="2021" name="New Phytol.">
        <title>Evolutionary innovations through gain and loss of genes in the ectomycorrhizal Boletales.</title>
        <authorList>
            <person name="Wu G."/>
            <person name="Miyauchi S."/>
            <person name="Morin E."/>
            <person name="Kuo A."/>
            <person name="Drula E."/>
            <person name="Varga T."/>
            <person name="Kohler A."/>
            <person name="Feng B."/>
            <person name="Cao Y."/>
            <person name="Lipzen A."/>
            <person name="Daum C."/>
            <person name="Hundley H."/>
            <person name="Pangilinan J."/>
            <person name="Johnson J."/>
            <person name="Barry K."/>
            <person name="LaButti K."/>
            <person name="Ng V."/>
            <person name="Ahrendt S."/>
            <person name="Min B."/>
            <person name="Choi I.G."/>
            <person name="Park H."/>
            <person name="Plett J.M."/>
            <person name="Magnuson J."/>
            <person name="Spatafora J.W."/>
            <person name="Nagy L.G."/>
            <person name="Henrissat B."/>
            <person name="Grigoriev I.V."/>
            <person name="Yang Z.L."/>
            <person name="Xu J."/>
            <person name="Martin F.M."/>
        </authorList>
    </citation>
    <scope>NUCLEOTIDE SEQUENCE</scope>
    <source>
        <strain evidence="1">ATCC 28755</strain>
    </source>
</reference>
<gene>
    <name evidence="1" type="ORF">BJ138DRAFT_233485</name>
</gene>
<comment type="caution">
    <text evidence="1">The sequence shown here is derived from an EMBL/GenBank/DDBJ whole genome shotgun (WGS) entry which is preliminary data.</text>
</comment>
<proteinExistence type="predicted"/>
<name>A0ACB8A800_9AGAM</name>
<sequence length="161" mass="18180">SVSFSPDGTHIVSGSDDNTVRLWDLATAQQLHEILYSPYMDSTSSLLPHSPASTPAKSEHISFSLRFSANPKYTLHDSTQLLSGLQHGINYEQSFILQSDGWMLGPGNRLLFWVPPASQSSFHYNLWCKLVIGKKSVEVDMSHMEHGRQWDKCYVRPTKSR</sequence>
<accession>A0ACB8A800</accession>
<dbReference type="EMBL" id="MU267762">
    <property type="protein sequence ID" value="KAH7909389.1"/>
    <property type="molecule type" value="Genomic_DNA"/>
</dbReference>
<organism evidence="1 2">
    <name type="scientific">Hygrophoropsis aurantiaca</name>
    <dbReference type="NCBI Taxonomy" id="72124"/>
    <lineage>
        <taxon>Eukaryota</taxon>
        <taxon>Fungi</taxon>
        <taxon>Dikarya</taxon>
        <taxon>Basidiomycota</taxon>
        <taxon>Agaricomycotina</taxon>
        <taxon>Agaricomycetes</taxon>
        <taxon>Agaricomycetidae</taxon>
        <taxon>Boletales</taxon>
        <taxon>Coniophorineae</taxon>
        <taxon>Hygrophoropsidaceae</taxon>
        <taxon>Hygrophoropsis</taxon>
    </lineage>
</organism>
<evidence type="ECO:0000313" key="2">
    <source>
        <dbReference type="Proteomes" id="UP000790377"/>
    </source>
</evidence>
<dbReference type="Proteomes" id="UP000790377">
    <property type="component" value="Unassembled WGS sequence"/>
</dbReference>
<feature type="non-terminal residue" evidence="1">
    <location>
        <position position="1"/>
    </location>
</feature>
<protein>
    <submittedName>
        <fullName evidence="1">Uncharacterized protein</fullName>
    </submittedName>
</protein>
<evidence type="ECO:0000313" key="1">
    <source>
        <dbReference type="EMBL" id="KAH7909389.1"/>
    </source>
</evidence>